<dbReference type="GO" id="GO:0046872">
    <property type="term" value="F:metal ion binding"/>
    <property type="evidence" value="ECO:0007669"/>
    <property type="project" value="UniProtKB-KW"/>
</dbReference>
<evidence type="ECO:0000256" key="14">
    <source>
        <dbReference type="ARBA" id="ARBA00023136"/>
    </source>
</evidence>
<evidence type="ECO:0000256" key="12">
    <source>
        <dbReference type="ARBA" id="ARBA00023004"/>
    </source>
</evidence>
<keyword evidence="4" id="KW-0813">Transport</keyword>
<organism evidence="17 18">
    <name type="scientific">Trichogramma brassicae</name>
    <dbReference type="NCBI Taxonomy" id="86971"/>
    <lineage>
        <taxon>Eukaryota</taxon>
        <taxon>Metazoa</taxon>
        <taxon>Ecdysozoa</taxon>
        <taxon>Arthropoda</taxon>
        <taxon>Hexapoda</taxon>
        <taxon>Insecta</taxon>
        <taxon>Pterygota</taxon>
        <taxon>Neoptera</taxon>
        <taxon>Endopterygota</taxon>
        <taxon>Hymenoptera</taxon>
        <taxon>Apocrita</taxon>
        <taxon>Proctotrupomorpha</taxon>
        <taxon>Chalcidoidea</taxon>
        <taxon>Trichogrammatidae</taxon>
        <taxon>Trichogramma</taxon>
    </lineage>
</organism>
<dbReference type="Proteomes" id="UP000479190">
    <property type="component" value="Unassembled WGS sequence"/>
</dbReference>
<keyword evidence="14 16" id="KW-0472">Membrane</keyword>
<keyword evidence="18" id="KW-1185">Reference proteome</keyword>
<evidence type="ECO:0000256" key="15">
    <source>
        <dbReference type="PIRSR" id="PIRSR602326-1"/>
    </source>
</evidence>
<feature type="transmembrane region" description="Helical" evidence="16">
    <location>
        <begin position="276"/>
        <end position="294"/>
    </location>
</feature>
<evidence type="ECO:0000256" key="8">
    <source>
        <dbReference type="ARBA" id="ARBA00022723"/>
    </source>
</evidence>
<dbReference type="Gene3D" id="1.20.5.100">
    <property type="entry name" value="Cytochrome c1, transmembrane anchor, C-terminal"/>
    <property type="match status" value="1"/>
</dbReference>
<dbReference type="PANTHER" id="PTHR10266:SF3">
    <property type="entry name" value="CYTOCHROME C1, HEME PROTEIN, MITOCHONDRIAL"/>
    <property type="match status" value="1"/>
</dbReference>
<dbReference type="GO" id="GO:0009055">
    <property type="term" value="F:electron transfer activity"/>
    <property type="evidence" value="ECO:0007669"/>
    <property type="project" value="InterPro"/>
</dbReference>
<evidence type="ECO:0000256" key="2">
    <source>
        <dbReference type="ARBA" id="ARBA00004273"/>
    </source>
</evidence>
<dbReference type="Gene3D" id="1.10.760.10">
    <property type="entry name" value="Cytochrome c-like domain"/>
    <property type="match status" value="1"/>
</dbReference>
<dbReference type="FunFam" id="1.10.760.10:FF:000002">
    <property type="entry name" value="Cytochrome c1, heme protein"/>
    <property type="match status" value="1"/>
</dbReference>
<dbReference type="InterPro" id="IPR021157">
    <property type="entry name" value="Cyt_c1_TM_anchor_C"/>
</dbReference>
<name>A0A6H5I344_9HYME</name>
<dbReference type="GO" id="GO:0020037">
    <property type="term" value="F:heme binding"/>
    <property type="evidence" value="ECO:0007669"/>
    <property type="project" value="InterPro"/>
</dbReference>
<evidence type="ECO:0000256" key="10">
    <source>
        <dbReference type="ARBA" id="ARBA00022982"/>
    </source>
</evidence>
<dbReference type="GO" id="GO:0005743">
    <property type="term" value="C:mitochondrial inner membrane"/>
    <property type="evidence" value="ECO:0007669"/>
    <property type="project" value="UniProtKB-SubCell"/>
</dbReference>
<comment type="subcellular location">
    <subcellularLocation>
        <location evidence="2">Mitochondrion inner membrane</location>
    </subcellularLocation>
</comment>
<feature type="binding site" description="covalent" evidence="15">
    <location>
        <position position="112"/>
    </location>
    <ligand>
        <name>heme c</name>
        <dbReference type="ChEBI" id="CHEBI:61717"/>
    </ligand>
</feature>
<keyword evidence="7 16" id="KW-0812">Transmembrane</keyword>
<comment type="cofactor">
    <cofactor evidence="15">
        <name>heme c</name>
        <dbReference type="ChEBI" id="CHEBI:61717"/>
    </cofactor>
    <text evidence="15">Binds 1 heme c group covalently per subunit.</text>
</comment>
<dbReference type="PRINTS" id="PR00603">
    <property type="entry name" value="CYTOCHROMEC1"/>
</dbReference>
<evidence type="ECO:0000256" key="6">
    <source>
        <dbReference type="ARBA" id="ARBA00022660"/>
    </source>
</evidence>
<dbReference type="InterPro" id="IPR002326">
    <property type="entry name" value="Cyt_c1"/>
</dbReference>
<evidence type="ECO:0000313" key="17">
    <source>
        <dbReference type="EMBL" id="CAB0029442.1"/>
    </source>
</evidence>
<dbReference type="SUPFAM" id="SSF81496">
    <property type="entry name" value="Cytochrome c1 subunit of cytochrome bc1 complex (Ubiquinol-cytochrome c reductase), transmembrane anchor"/>
    <property type="match status" value="1"/>
</dbReference>
<sequence length="314" mass="34841">MRSRASTLARYSVKFCLSLCNTQLPNINFSAVNNFTTTKEWSKGRKLLTACLGVTAGGIGALLFSLDRSVRAIEIVAHAPHYHWPWTGLFQSLDHASMRRGWEVYKNVCSACHSLEYVAYRHLVGVTHTEAEAKALAAEIEVRDGPDDQGNFFMRPGKLSDHIPSPYPNEEAARAANNGAYPPDLSYIVNARHGGEDYVFSLLTGYCDPPAGIVLREGQNFNPYFPGGAIGMAQVIYDEVLEFEDGTPPVASQVAKDVCAFLMWTSNHEYDDRQVLAIKTIGIGSLLCALLFYLKRFKFAHVKNTKLAFIPKKK</sequence>
<feature type="binding site" description="covalent" evidence="15">
    <location>
        <position position="109"/>
    </location>
    <ligand>
        <name>heme c</name>
        <dbReference type="ChEBI" id="CHEBI:61717"/>
    </ligand>
</feature>
<evidence type="ECO:0000256" key="5">
    <source>
        <dbReference type="ARBA" id="ARBA00022617"/>
    </source>
</evidence>
<keyword evidence="9" id="KW-0999">Mitochondrion inner membrane</keyword>
<accession>A0A6H5I344</accession>
<keyword evidence="11 16" id="KW-1133">Transmembrane helix</keyword>
<dbReference type="AlphaFoldDB" id="A0A6H5I344"/>
<dbReference type="SUPFAM" id="SSF46626">
    <property type="entry name" value="Cytochrome c"/>
    <property type="match status" value="1"/>
</dbReference>
<dbReference type="GO" id="GO:0006122">
    <property type="term" value="P:mitochondrial electron transport, ubiquinol to cytochrome c"/>
    <property type="evidence" value="ECO:0007669"/>
    <property type="project" value="TreeGrafter"/>
</dbReference>
<keyword evidence="6" id="KW-0679">Respiratory chain</keyword>
<feature type="transmembrane region" description="Helical" evidence="16">
    <location>
        <begin position="47"/>
        <end position="66"/>
    </location>
</feature>
<evidence type="ECO:0000256" key="11">
    <source>
        <dbReference type="ARBA" id="ARBA00022989"/>
    </source>
</evidence>
<evidence type="ECO:0000313" key="18">
    <source>
        <dbReference type="Proteomes" id="UP000479190"/>
    </source>
</evidence>
<dbReference type="EMBL" id="CADCXV010000313">
    <property type="protein sequence ID" value="CAB0029442.1"/>
    <property type="molecule type" value="Genomic_DNA"/>
</dbReference>
<evidence type="ECO:0000256" key="7">
    <source>
        <dbReference type="ARBA" id="ARBA00022692"/>
    </source>
</evidence>
<keyword evidence="13" id="KW-0496">Mitochondrion</keyword>
<evidence type="ECO:0000256" key="13">
    <source>
        <dbReference type="ARBA" id="ARBA00023128"/>
    </source>
</evidence>
<dbReference type="PANTHER" id="PTHR10266">
    <property type="entry name" value="CYTOCHROME C1"/>
    <property type="match status" value="1"/>
</dbReference>
<feature type="binding site" description="covalent" evidence="15">
    <location>
        <position position="232"/>
    </location>
    <ligand>
        <name>heme c</name>
        <dbReference type="ChEBI" id="CHEBI:61717"/>
    </ligand>
</feature>
<keyword evidence="12 15" id="KW-0408">Iron</keyword>
<evidence type="ECO:0000256" key="1">
    <source>
        <dbReference type="ARBA" id="ARBA00002555"/>
    </source>
</evidence>
<evidence type="ECO:0008006" key="19">
    <source>
        <dbReference type="Google" id="ProtNLM"/>
    </source>
</evidence>
<evidence type="ECO:0000256" key="4">
    <source>
        <dbReference type="ARBA" id="ARBA00022448"/>
    </source>
</evidence>
<keyword evidence="8 15" id="KW-0479">Metal-binding</keyword>
<gene>
    <name evidence="17" type="ORF">TBRA_LOCUS1479</name>
</gene>
<comment type="similarity">
    <text evidence="3">Belongs to the cytochrome c family.</text>
</comment>
<proteinExistence type="inferred from homology"/>
<comment type="function">
    <text evidence="1">Electron carrier protein. The oxidized form of the cytochrome c heme group can accept an electron from the heme group of the cytochrome c1 subunit of cytochrome reductase. Cytochrome c then transfers this electron to the cytochrome oxidase complex, the final protein carrier in the mitochondrial electron-transport chain.</text>
</comment>
<evidence type="ECO:0000256" key="16">
    <source>
        <dbReference type="SAM" id="Phobius"/>
    </source>
</evidence>
<dbReference type="InterPro" id="IPR036909">
    <property type="entry name" value="Cyt_c-like_dom_sf"/>
</dbReference>
<reference evidence="17 18" key="1">
    <citation type="submission" date="2020-02" db="EMBL/GenBank/DDBJ databases">
        <authorList>
            <person name="Ferguson B K."/>
        </authorList>
    </citation>
    <scope>NUCLEOTIDE SEQUENCE [LARGE SCALE GENOMIC DNA]</scope>
</reference>
<dbReference type="Pfam" id="PF02167">
    <property type="entry name" value="Cytochrom_C1"/>
    <property type="match status" value="1"/>
</dbReference>
<protein>
    <recommendedName>
        <fullName evidence="19">Cytochrome c domain-containing protein</fullName>
    </recommendedName>
</protein>
<dbReference type="OrthoDB" id="5925at2759"/>
<feature type="binding site" description="covalent" evidence="15">
    <location>
        <position position="113"/>
    </location>
    <ligand>
        <name>heme c</name>
        <dbReference type="ChEBI" id="CHEBI:61717"/>
    </ligand>
</feature>
<evidence type="ECO:0000256" key="3">
    <source>
        <dbReference type="ARBA" id="ARBA00006488"/>
    </source>
</evidence>
<keyword evidence="10" id="KW-0249">Electron transport</keyword>
<keyword evidence="5 15" id="KW-0349">Heme</keyword>
<evidence type="ECO:0000256" key="9">
    <source>
        <dbReference type="ARBA" id="ARBA00022792"/>
    </source>
</evidence>